<evidence type="ECO:0000256" key="9">
    <source>
        <dbReference type="PROSITE-ProRule" id="PRU00042"/>
    </source>
</evidence>
<gene>
    <name evidence="12" type="ORF">FH972_022657</name>
</gene>
<dbReference type="GO" id="GO:0005634">
    <property type="term" value="C:nucleus"/>
    <property type="evidence" value="ECO:0007669"/>
    <property type="project" value="UniProtKB-SubCell"/>
</dbReference>
<keyword evidence="2" id="KW-0678">Repressor</keyword>
<reference evidence="12 13" key="1">
    <citation type="submission" date="2019-06" db="EMBL/GenBank/DDBJ databases">
        <title>A chromosomal-level reference genome of Carpinus fangiana (Coryloideae, Betulaceae).</title>
        <authorList>
            <person name="Yang X."/>
            <person name="Wang Z."/>
            <person name="Zhang L."/>
            <person name="Hao G."/>
            <person name="Liu J."/>
            <person name="Yang Y."/>
        </authorList>
    </citation>
    <scope>NUCLEOTIDE SEQUENCE [LARGE SCALE GENOMIC DNA]</scope>
    <source>
        <strain evidence="12">Cfa_2016G</strain>
        <tissue evidence="12">Leaf</tissue>
    </source>
</reference>
<name>A0A5N6KV42_9ROSI</name>
<dbReference type="FunFam" id="3.30.160.60:FF:001875">
    <property type="entry name" value="pH-response transcription factor pacC/RIM101"/>
    <property type="match status" value="1"/>
</dbReference>
<keyword evidence="4" id="KW-0677">Repeat</keyword>
<dbReference type="Gene3D" id="3.30.160.60">
    <property type="entry name" value="Classic Zinc Finger"/>
    <property type="match status" value="2"/>
</dbReference>
<evidence type="ECO:0000259" key="11">
    <source>
        <dbReference type="PROSITE" id="PS50157"/>
    </source>
</evidence>
<feature type="compositionally biased region" description="Low complexity" evidence="10">
    <location>
        <begin position="10"/>
        <end position="37"/>
    </location>
</feature>
<feature type="region of interest" description="Disordered" evidence="10">
    <location>
        <begin position="454"/>
        <end position="524"/>
    </location>
</feature>
<dbReference type="InterPro" id="IPR013087">
    <property type="entry name" value="Znf_C2H2_type"/>
</dbReference>
<evidence type="ECO:0000256" key="4">
    <source>
        <dbReference type="ARBA" id="ARBA00022737"/>
    </source>
</evidence>
<dbReference type="Proteomes" id="UP000327013">
    <property type="component" value="Unassembled WGS sequence"/>
</dbReference>
<protein>
    <recommendedName>
        <fullName evidence="11">C2H2-type domain-containing protein</fullName>
    </recommendedName>
</protein>
<keyword evidence="5 9" id="KW-0863">Zinc-finger</keyword>
<feature type="compositionally biased region" description="Polar residues" evidence="10">
    <location>
        <begin position="471"/>
        <end position="490"/>
    </location>
</feature>
<feature type="compositionally biased region" description="Basic and acidic residues" evidence="10">
    <location>
        <begin position="546"/>
        <end position="558"/>
    </location>
</feature>
<evidence type="ECO:0000256" key="10">
    <source>
        <dbReference type="SAM" id="MobiDB-lite"/>
    </source>
</evidence>
<dbReference type="PANTHER" id="PTHR47257">
    <property type="entry name" value="PH-RESPONSE TRANSCRIPTION FACTOR PACC/RIM101"/>
    <property type="match status" value="1"/>
</dbReference>
<organism evidence="12 13">
    <name type="scientific">Carpinus fangiana</name>
    <dbReference type="NCBI Taxonomy" id="176857"/>
    <lineage>
        <taxon>Eukaryota</taxon>
        <taxon>Viridiplantae</taxon>
        <taxon>Streptophyta</taxon>
        <taxon>Embryophyta</taxon>
        <taxon>Tracheophyta</taxon>
        <taxon>Spermatophyta</taxon>
        <taxon>Magnoliopsida</taxon>
        <taxon>eudicotyledons</taxon>
        <taxon>Gunneridae</taxon>
        <taxon>Pentapetalae</taxon>
        <taxon>rosids</taxon>
        <taxon>fabids</taxon>
        <taxon>Fagales</taxon>
        <taxon>Betulaceae</taxon>
        <taxon>Carpinus</taxon>
    </lineage>
</organism>
<dbReference type="GO" id="GO:0008270">
    <property type="term" value="F:zinc ion binding"/>
    <property type="evidence" value="ECO:0007669"/>
    <property type="project" value="UniProtKB-KW"/>
</dbReference>
<keyword evidence="6" id="KW-0862">Zinc</keyword>
<dbReference type="PROSITE" id="PS50157">
    <property type="entry name" value="ZINC_FINGER_C2H2_2"/>
    <property type="match status" value="2"/>
</dbReference>
<feature type="region of interest" description="Disordered" evidence="10">
    <location>
        <begin position="546"/>
        <end position="581"/>
    </location>
</feature>
<comment type="caution">
    <text evidence="12">The sequence shown here is derived from an EMBL/GenBank/DDBJ whole genome shotgun (WGS) entry which is preliminary data.</text>
</comment>
<proteinExistence type="inferred from homology"/>
<dbReference type="InterPro" id="IPR036236">
    <property type="entry name" value="Znf_C2H2_sf"/>
</dbReference>
<sequence>MSQPPAETHPSVASLLQAQQQQQAQQVQQVPQAAVSPPSGPVDNLTCQWVNCGERCVSPEALYEHVCERHVGRKSTNNLNLQCQWGPCRTTTVKRDHITSHIRVHVPLKPHKCDFCGKSFKRPQDLKKHVKTHADDSVLLRSPEPSAASRHNQGAHYATGGKNGPAGYYHADHSAAGYGYQGHPGGHAPFPPGSHASNYGPVGSVYYNVPQAGYAGGDLTESRKRGHDALEQFFSDAKRRQIDANHYFDLGARFGGLQGLSMGLGPFGGYNNQHGYGGGMDDSYGGTAATYQQAPQPFTPFTELKTKNDLMSIDQFLEQLQNTVYEHPGRSMPEQVHIGLDPRLNGSPPHLPSVAQAAQGATPGAYSNASLTPSLVEDTPTPSSMHQSHSPASVHSQHNSSPRSSGAAYPTLPSVSALTGDLPAGNFQTGAPASGLGNQFEEYDGRRRYSGGFLQRARHSPPQTAEPRRSASPSAVKQEVKTSSPQQETPQIKLPPIREPGEGTPQADDGRATSTDGGERDEAWVENMRVIEALRAFVRERLERGEYGDKEGEDHEMRDAEDDGGATPRPIKDEGREMSDREREAGSLIRRWWVGWRHGKVCKDRLLSLGITGWAMDACASGNNTS</sequence>
<dbReference type="AlphaFoldDB" id="A0A5N6KV42"/>
<feature type="domain" description="C2H2-type" evidence="11">
    <location>
        <begin position="111"/>
        <end position="138"/>
    </location>
</feature>
<dbReference type="PROSITE" id="PS00028">
    <property type="entry name" value="ZINC_FINGER_C2H2_1"/>
    <property type="match status" value="2"/>
</dbReference>
<evidence type="ECO:0000256" key="8">
    <source>
        <dbReference type="ARBA" id="ARBA00038089"/>
    </source>
</evidence>
<feature type="compositionally biased region" description="Polar residues" evidence="10">
    <location>
        <begin position="380"/>
        <end position="404"/>
    </location>
</feature>
<dbReference type="SUPFAM" id="SSF57667">
    <property type="entry name" value="beta-beta-alpha zinc fingers"/>
    <property type="match status" value="1"/>
</dbReference>
<accession>A0A5N6KV42</accession>
<dbReference type="SMART" id="SM00355">
    <property type="entry name" value="ZnF_C2H2"/>
    <property type="match status" value="3"/>
</dbReference>
<evidence type="ECO:0000256" key="7">
    <source>
        <dbReference type="ARBA" id="ARBA00023242"/>
    </source>
</evidence>
<evidence type="ECO:0000256" key="2">
    <source>
        <dbReference type="ARBA" id="ARBA00022491"/>
    </source>
</evidence>
<evidence type="ECO:0000313" key="13">
    <source>
        <dbReference type="Proteomes" id="UP000327013"/>
    </source>
</evidence>
<feature type="region of interest" description="Disordered" evidence="10">
    <location>
        <begin position="332"/>
        <end position="412"/>
    </location>
</feature>
<keyword evidence="3" id="KW-0479">Metal-binding</keyword>
<comment type="subcellular location">
    <subcellularLocation>
        <location evidence="1">Nucleus</location>
    </subcellularLocation>
</comment>
<dbReference type="PANTHER" id="PTHR47257:SF1">
    <property type="entry name" value="PH-RESPONSE TRANSCRIPTION FACTOR PACC_RIM101"/>
    <property type="match status" value="1"/>
</dbReference>
<dbReference type="InterPro" id="IPR050806">
    <property type="entry name" value="pacC/RIM101"/>
</dbReference>
<dbReference type="Pfam" id="PF00096">
    <property type="entry name" value="zf-C2H2"/>
    <property type="match status" value="1"/>
</dbReference>
<evidence type="ECO:0000256" key="3">
    <source>
        <dbReference type="ARBA" id="ARBA00022723"/>
    </source>
</evidence>
<dbReference type="EMBL" id="VIBQ01000012">
    <property type="protein sequence ID" value="KAB8343063.1"/>
    <property type="molecule type" value="Genomic_DNA"/>
</dbReference>
<dbReference type="GO" id="GO:0045944">
    <property type="term" value="P:positive regulation of transcription by RNA polymerase II"/>
    <property type="evidence" value="ECO:0007669"/>
    <property type="project" value="TreeGrafter"/>
</dbReference>
<comment type="similarity">
    <text evidence="8">Belongs to the pacC/RIM101 family.</text>
</comment>
<dbReference type="OrthoDB" id="6155966at2759"/>
<feature type="compositionally biased region" description="Basic and acidic residues" evidence="10">
    <location>
        <begin position="570"/>
        <end position="581"/>
    </location>
</feature>
<feature type="region of interest" description="Disordered" evidence="10">
    <location>
        <begin position="1"/>
        <end position="40"/>
    </location>
</feature>
<dbReference type="FunFam" id="3.30.160.60:FF:000458">
    <property type="entry name" value="pH-response transcription factor pacC/RIM101"/>
    <property type="match status" value="1"/>
</dbReference>
<keyword evidence="7" id="KW-0539">Nucleus</keyword>
<keyword evidence="13" id="KW-1185">Reference proteome</keyword>
<evidence type="ECO:0000256" key="5">
    <source>
        <dbReference type="ARBA" id="ARBA00022771"/>
    </source>
</evidence>
<evidence type="ECO:0000313" key="12">
    <source>
        <dbReference type="EMBL" id="KAB8343063.1"/>
    </source>
</evidence>
<feature type="domain" description="C2H2-type" evidence="11">
    <location>
        <begin position="81"/>
        <end position="110"/>
    </location>
</feature>
<evidence type="ECO:0000256" key="6">
    <source>
        <dbReference type="ARBA" id="ARBA00022833"/>
    </source>
</evidence>
<evidence type="ECO:0000256" key="1">
    <source>
        <dbReference type="ARBA" id="ARBA00004123"/>
    </source>
</evidence>